<dbReference type="CDD" id="cd00773">
    <property type="entry name" value="HisRS-like_core"/>
    <property type="match status" value="1"/>
</dbReference>
<dbReference type="GO" id="GO:0005737">
    <property type="term" value="C:cytoplasm"/>
    <property type="evidence" value="ECO:0007669"/>
    <property type="project" value="UniProtKB-SubCell"/>
</dbReference>
<organism evidence="12 13">
    <name type="scientific">Mobilitalea sibirica</name>
    <dbReference type="NCBI Taxonomy" id="1462919"/>
    <lineage>
        <taxon>Bacteria</taxon>
        <taxon>Bacillati</taxon>
        <taxon>Bacillota</taxon>
        <taxon>Clostridia</taxon>
        <taxon>Lachnospirales</taxon>
        <taxon>Lachnospiraceae</taxon>
        <taxon>Mobilitalea</taxon>
    </lineage>
</organism>
<dbReference type="GO" id="GO:0140096">
    <property type="term" value="F:catalytic activity, acting on a protein"/>
    <property type="evidence" value="ECO:0007669"/>
    <property type="project" value="UniProtKB-ARBA"/>
</dbReference>
<evidence type="ECO:0000313" key="12">
    <source>
        <dbReference type="EMBL" id="MBH1941444.1"/>
    </source>
</evidence>
<dbReference type="NCBIfam" id="TIGR00443">
    <property type="entry name" value="hisZ_biosyn_reg"/>
    <property type="match status" value="1"/>
</dbReference>
<dbReference type="PANTHER" id="PTHR43707">
    <property type="entry name" value="HISTIDYL-TRNA SYNTHETASE"/>
    <property type="match status" value="1"/>
</dbReference>
<comment type="subcellular location">
    <subcellularLocation>
        <location evidence="1 9">Cytoplasm</location>
    </subcellularLocation>
</comment>
<comment type="miscellaneous">
    <text evidence="9">This function is generally fulfilled by the C-terminal part of HisG, which is missing in some bacteria such as this one.</text>
</comment>
<feature type="domain" description="Aminoacyl-transfer RNA synthetases class-II family profile" evidence="11">
    <location>
        <begin position="1"/>
        <end position="334"/>
    </location>
</feature>
<protein>
    <recommendedName>
        <fullName evidence="4 9">ATP phosphoribosyltransferase regulatory subunit</fullName>
    </recommendedName>
</protein>
<dbReference type="InterPro" id="IPR006195">
    <property type="entry name" value="aa-tRNA-synth_II"/>
</dbReference>
<dbReference type="InterPro" id="IPR041715">
    <property type="entry name" value="HisRS-like_core"/>
</dbReference>
<sequence>MKDKLLHTPEGVRDIYNQECEIKLKLQNNLHQVLKHFGFRDIQTPSFEFFDIFSQERGTVASKDMYKFFDREGNTLVLRPDITPSIARCIAKYFKEENMPIRLCYMGNTYINNVGYQGKLKEATQLGAELINDDSIDADAEMLALTIECLLQSGLKEFQLEIGNADFFRALIEEAGFEEEDDVTNLRILIENKNMFGVEEIIMAKDMSPEQKEIFLKLPELFGTLDILKYAKELTKNERAVHAIERLEKLYEILTLYGFEKYVSFDLGMLSKYNYYTGIIFKAYTYGTGDAIATGGRYDNLVGQFGKTAPAIGLAIVTDQLMLALSRQKLLQEPEAQDTLILYTKDYRKQAIALAGHFRKDGINTLLQLSYDNLQLQELIDYGKRMNFGGILQLNSDTEIKVIDITTGDMKSAQLKEFLT</sequence>
<evidence type="ECO:0000256" key="4">
    <source>
        <dbReference type="ARBA" id="ARBA00020397"/>
    </source>
</evidence>
<evidence type="ECO:0000256" key="7">
    <source>
        <dbReference type="ARBA" id="ARBA00023102"/>
    </source>
</evidence>
<evidence type="ECO:0000256" key="1">
    <source>
        <dbReference type="ARBA" id="ARBA00004496"/>
    </source>
</evidence>
<dbReference type="PIRSF" id="PIRSF001549">
    <property type="entry name" value="His-tRNA_synth"/>
    <property type="match status" value="1"/>
</dbReference>
<dbReference type="GO" id="GO:0006427">
    <property type="term" value="P:histidyl-tRNA aminoacylation"/>
    <property type="evidence" value="ECO:0007669"/>
    <property type="project" value="TreeGrafter"/>
</dbReference>
<comment type="caution">
    <text evidence="12">The sequence shown here is derived from an EMBL/GenBank/DDBJ whole genome shotgun (WGS) entry which is preliminary data.</text>
</comment>
<evidence type="ECO:0000256" key="10">
    <source>
        <dbReference type="PIRSR" id="PIRSR001549-1"/>
    </source>
</evidence>
<feature type="binding site" evidence="10">
    <location>
        <begin position="275"/>
        <end position="276"/>
    </location>
    <ligand>
        <name>L-histidine</name>
        <dbReference type="ChEBI" id="CHEBI:57595"/>
    </ligand>
</feature>
<keyword evidence="7 9" id="KW-0368">Histidine biosynthesis</keyword>
<dbReference type="Pfam" id="PF13393">
    <property type="entry name" value="tRNA-synt_His"/>
    <property type="match status" value="1"/>
</dbReference>
<keyword evidence="6 9" id="KW-0028">Amino-acid biosynthesis</keyword>
<dbReference type="InterPro" id="IPR004516">
    <property type="entry name" value="HisRS/HisZ"/>
</dbReference>
<evidence type="ECO:0000313" key="13">
    <source>
        <dbReference type="Proteomes" id="UP000623269"/>
    </source>
</evidence>
<keyword evidence="12" id="KW-0808">Transferase</keyword>
<keyword evidence="5 9" id="KW-0963">Cytoplasm</keyword>
<dbReference type="AlphaFoldDB" id="A0A8J7H3U3"/>
<dbReference type="Proteomes" id="UP000623269">
    <property type="component" value="Unassembled WGS sequence"/>
</dbReference>
<dbReference type="InterPro" id="IPR004517">
    <property type="entry name" value="HisZ"/>
</dbReference>
<dbReference type="GO" id="GO:0004821">
    <property type="term" value="F:histidine-tRNA ligase activity"/>
    <property type="evidence" value="ECO:0007669"/>
    <property type="project" value="TreeGrafter"/>
</dbReference>
<name>A0A8J7H3U3_9FIRM</name>
<accession>A0A8J7H3U3</accession>
<evidence type="ECO:0000256" key="6">
    <source>
        <dbReference type="ARBA" id="ARBA00022605"/>
    </source>
</evidence>
<evidence type="ECO:0000256" key="9">
    <source>
        <dbReference type="HAMAP-Rule" id="MF_00125"/>
    </source>
</evidence>
<dbReference type="EMBL" id="JAEAGR010000011">
    <property type="protein sequence ID" value="MBH1941444.1"/>
    <property type="molecule type" value="Genomic_DNA"/>
</dbReference>
<dbReference type="PANTHER" id="PTHR43707:SF6">
    <property type="entry name" value="ATP PHOSPHORIBOSYLTRANSFERASE REGULATORY SUBUNIT"/>
    <property type="match status" value="1"/>
</dbReference>
<keyword evidence="12" id="KW-0328">Glycosyltransferase</keyword>
<dbReference type="RefSeq" id="WP_197661658.1">
    <property type="nucleotide sequence ID" value="NZ_JAEAGR010000011.1"/>
</dbReference>
<feature type="binding site" evidence="10">
    <location>
        <position position="125"/>
    </location>
    <ligand>
        <name>L-histidine</name>
        <dbReference type="ChEBI" id="CHEBI:57595"/>
    </ligand>
</feature>
<dbReference type="HAMAP" id="MF_00125">
    <property type="entry name" value="HisZ"/>
    <property type="match status" value="1"/>
</dbReference>
<feature type="binding site" evidence="10">
    <location>
        <position position="129"/>
    </location>
    <ligand>
        <name>L-histidine</name>
        <dbReference type="ChEBI" id="CHEBI:57595"/>
    </ligand>
</feature>
<evidence type="ECO:0000256" key="8">
    <source>
        <dbReference type="ARBA" id="ARBA00025246"/>
    </source>
</evidence>
<comment type="subunit">
    <text evidence="9">Heteromultimer composed of HisG and HisZ subunits.</text>
</comment>
<comment type="similarity">
    <text evidence="3 9">Belongs to the class-II aminoacyl-tRNA synthetase family. HisZ subfamily.</text>
</comment>
<comment type="pathway">
    <text evidence="2 9">Amino-acid biosynthesis; L-histidine biosynthesis; L-histidine from 5-phospho-alpha-D-ribose 1-diphosphate: step 1/9.</text>
</comment>
<evidence type="ECO:0000256" key="5">
    <source>
        <dbReference type="ARBA" id="ARBA00022490"/>
    </source>
</evidence>
<reference evidence="12" key="1">
    <citation type="submission" date="2020-12" db="EMBL/GenBank/DDBJ databases">
        <title>M. sibirica DSM 26468T genome.</title>
        <authorList>
            <person name="Thieme N."/>
            <person name="Rettenmaier R."/>
            <person name="Zverlov V."/>
            <person name="Liebl W."/>
        </authorList>
    </citation>
    <scope>NUCLEOTIDE SEQUENCE</scope>
    <source>
        <strain evidence="12">DSM 26468</strain>
    </source>
</reference>
<feature type="binding site" evidence="10">
    <location>
        <begin position="81"/>
        <end position="83"/>
    </location>
    <ligand>
        <name>L-histidine</name>
        <dbReference type="ChEBI" id="CHEBI:57595"/>
    </ligand>
</feature>
<evidence type="ECO:0000259" key="11">
    <source>
        <dbReference type="PROSITE" id="PS50862"/>
    </source>
</evidence>
<comment type="function">
    <text evidence="8 9">Required for the first step of histidine biosynthesis. May allow the feedback regulation of ATP phosphoribosyltransferase activity by histidine.</text>
</comment>
<proteinExistence type="inferred from homology"/>
<dbReference type="GO" id="GO:0000105">
    <property type="term" value="P:L-histidine biosynthetic process"/>
    <property type="evidence" value="ECO:0007669"/>
    <property type="project" value="UniProtKB-UniRule"/>
</dbReference>
<keyword evidence="13" id="KW-1185">Reference proteome</keyword>
<dbReference type="PROSITE" id="PS50862">
    <property type="entry name" value="AA_TRNA_LIGASE_II"/>
    <property type="match status" value="1"/>
</dbReference>
<dbReference type="GO" id="GO:0016757">
    <property type="term" value="F:glycosyltransferase activity"/>
    <property type="evidence" value="ECO:0007669"/>
    <property type="project" value="UniProtKB-KW"/>
</dbReference>
<dbReference type="SUPFAM" id="SSF55681">
    <property type="entry name" value="Class II aaRS and biotin synthetases"/>
    <property type="match status" value="1"/>
</dbReference>
<dbReference type="UniPathway" id="UPA00031">
    <property type="reaction ID" value="UER00006"/>
</dbReference>
<evidence type="ECO:0000256" key="3">
    <source>
        <dbReference type="ARBA" id="ARBA00005539"/>
    </source>
</evidence>
<dbReference type="InterPro" id="IPR045864">
    <property type="entry name" value="aa-tRNA-synth_II/BPL/LPL"/>
</dbReference>
<evidence type="ECO:0000256" key="2">
    <source>
        <dbReference type="ARBA" id="ARBA00004667"/>
    </source>
</evidence>
<dbReference type="Gene3D" id="3.30.930.10">
    <property type="entry name" value="Bira Bifunctional Protein, Domain 2"/>
    <property type="match status" value="1"/>
</dbReference>
<gene>
    <name evidence="9 12" type="primary">hisZ</name>
    <name evidence="12" type="ORF">I5677_11125</name>
</gene>